<gene>
    <name evidence="7" type="ORF">B7C62_08590</name>
</gene>
<dbReference type="InterPro" id="IPR000962">
    <property type="entry name" value="Znf_DskA_TraR"/>
</dbReference>
<dbReference type="Gene3D" id="1.20.120.910">
    <property type="entry name" value="DksA, coiled-coil domain"/>
    <property type="match status" value="1"/>
</dbReference>
<dbReference type="InterPro" id="IPR020458">
    <property type="entry name" value="Znf_DskA_TraR_CS"/>
</dbReference>
<proteinExistence type="predicted"/>
<dbReference type="KEGG" id="kab:B7C62_08590"/>
<protein>
    <submittedName>
        <fullName evidence="7">TraR/DksA family transcriptional regulator</fullName>
    </submittedName>
</protein>
<dbReference type="PROSITE" id="PS51128">
    <property type="entry name" value="ZF_DKSA_2"/>
    <property type="match status" value="1"/>
</dbReference>
<keyword evidence="3" id="KW-0862">Zinc</keyword>
<keyword evidence="8" id="KW-1185">Reference proteome</keyword>
<dbReference type="EMBL" id="CP020563">
    <property type="protein sequence ID" value="ARF72323.1"/>
    <property type="molecule type" value="Genomic_DNA"/>
</dbReference>
<evidence type="ECO:0000256" key="1">
    <source>
        <dbReference type="ARBA" id="ARBA00022723"/>
    </source>
</evidence>
<evidence type="ECO:0000313" key="7">
    <source>
        <dbReference type="EMBL" id="ARF72323.1"/>
    </source>
</evidence>
<evidence type="ECO:0000256" key="5">
    <source>
        <dbReference type="SAM" id="MobiDB-lite"/>
    </source>
</evidence>
<accession>A0ABC8BPS9</accession>
<evidence type="ECO:0000256" key="4">
    <source>
        <dbReference type="PROSITE-ProRule" id="PRU00510"/>
    </source>
</evidence>
<dbReference type="PANTHER" id="PTHR33823">
    <property type="entry name" value="RNA POLYMERASE-BINDING TRANSCRIPTION FACTOR DKSA-RELATED"/>
    <property type="match status" value="1"/>
</dbReference>
<keyword evidence="1" id="KW-0479">Metal-binding</keyword>
<dbReference type="GO" id="GO:0008270">
    <property type="term" value="F:zinc ion binding"/>
    <property type="evidence" value="ECO:0007669"/>
    <property type="project" value="UniProtKB-KW"/>
</dbReference>
<organism evidence="7 8">
    <name type="scientific">Kitasatospora albolonga</name>
    <dbReference type="NCBI Taxonomy" id="68173"/>
    <lineage>
        <taxon>Bacteria</taxon>
        <taxon>Bacillati</taxon>
        <taxon>Actinomycetota</taxon>
        <taxon>Actinomycetes</taxon>
        <taxon>Kitasatosporales</taxon>
        <taxon>Streptomycetaceae</taxon>
        <taxon>Kitasatospora</taxon>
    </lineage>
</organism>
<feature type="domain" description="Zinc finger DksA/TraR C4-type" evidence="6">
    <location>
        <begin position="143"/>
        <end position="174"/>
    </location>
</feature>
<keyword evidence="2" id="KW-0863">Zinc-finger</keyword>
<dbReference type="AlphaFoldDB" id="A0ABC8BPS9"/>
<feature type="region of interest" description="Disordered" evidence="5">
    <location>
        <begin position="1"/>
        <end position="20"/>
    </location>
</feature>
<dbReference type="Proteomes" id="UP000192251">
    <property type="component" value="Chromosome"/>
</dbReference>
<dbReference type="PROSITE" id="PS01102">
    <property type="entry name" value="ZF_DKSA_1"/>
    <property type="match status" value="1"/>
</dbReference>
<dbReference type="Pfam" id="PF01258">
    <property type="entry name" value="zf-dskA_traR"/>
    <property type="match status" value="1"/>
</dbReference>
<evidence type="ECO:0000259" key="6">
    <source>
        <dbReference type="Pfam" id="PF01258"/>
    </source>
</evidence>
<sequence length="181" mass="19184">MSAVRNRPRPPVSANAPATSRCGGVCRWIAKAAGPCGRNGRPRPGVVEWVTDSTGGSPYTPAEREAVRERIAAERAGTAEQMAALSRDFEAIVEANALVAVDDEHDPEGSSTAFERAHVAALLARAREHLAELDLAAERLETGDYGLCEQCGRPIPAARLEVRPAATTCVGCADGRAGRRR</sequence>
<evidence type="ECO:0000256" key="2">
    <source>
        <dbReference type="ARBA" id="ARBA00022771"/>
    </source>
</evidence>
<dbReference type="PANTHER" id="PTHR33823:SF2">
    <property type="entry name" value="RNA POLYMERASE-BINDING TRANSCRIPTION FACTOR DKSA"/>
    <property type="match status" value="1"/>
</dbReference>
<reference evidence="7 8" key="1">
    <citation type="submission" date="2017-04" db="EMBL/GenBank/DDBJ databases">
        <title>The complete genome sequence of Streptomyces albolongus YIM 101047, the producer of novel bafilomycins and novel odoriferous sesquiterpenoids.</title>
        <authorList>
            <person name="Yin M."/>
            <person name="Jiang Y."/>
        </authorList>
    </citation>
    <scope>NUCLEOTIDE SEQUENCE [LARGE SCALE GENOMIC DNA]</scope>
    <source>
        <strain evidence="7 8">YIM 101047</strain>
    </source>
</reference>
<evidence type="ECO:0000313" key="8">
    <source>
        <dbReference type="Proteomes" id="UP000192251"/>
    </source>
</evidence>
<evidence type="ECO:0000256" key="3">
    <source>
        <dbReference type="ARBA" id="ARBA00022833"/>
    </source>
</evidence>
<name>A0ABC8BPS9_9ACTN</name>
<feature type="zinc finger region" description="dksA C4-type" evidence="4">
    <location>
        <begin position="148"/>
        <end position="172"/>
    </location>
</feature>
<dbReference type="SUPFAM" id="SSF57716">
    <property type="entry name" value="Glucocorticoid receptor-like (DNA-binding domain)"/>
    <property type="match status" value="1"/>
</dbReference>